<dbReference type="AlphaFoldDB" id="A0A8H6DRV5"/>
<dbReference type="Pfam" id="PF12539">
    <property type="entry name" value="Csm1"/>
    <property type="match status" value="1"/>
</dbReference>
<protein>
    <recommendedName>
        <fullName evidence="3">Monopolin complex subunit Csm1/Pcs1 C-terminal domain-containing protein</fullName>
    </recommendedName>
</protein>
<dbReference type="PANTHER" id="PTHR28006">
    <property type="entry name" value="MONOPOLIN COMPLEX SUBUNIT CSM1"/>
    <property type="match status" value="1"/>
</dbReference>
<dbReference type="GO" id="GO:0033551">
    <property type="term" value="C:monopolin complex"/>
    <property type="evidence" value="ECO:0007669"/>
    <property type="project" value="InterPro"/>
</dbReference>
<sequence length="534" mass="57753">MAPRSKVANISFTVESASEDEMTVDELNAVQKPESNGDTKATGRKARGSAAQSKAGASTTKAPAKGRSAARATNGTSATVAKKSNGAVKKATTKAGRKALVEEDDANGSDSEEAADVEEEEPAPQAKPTKRGRPAKKVQEEEKREEESVPAPAKRGRKAVVKEGLEKETKSKTTAKSRGTKRALESEPEPEQMTIPETQPELDTETMDISESIEIEEIPESMPPPVRPSARRAHAQPNSRARRTSAGVRRTGSVSDSERDPIMRRKLGELTKKLDAMTAKYEALKEAASSGKESNFDQLKKRTDQIAKDQDAVIKSLKQQVSDTQSRTADLASLKKELAAASKESARLAAENKKLAESLTATQNENKTLSSKLAAARSSSTIQPDVKTVPGSAVKPRTTGVVLPGTVEAAKEATLARQKVDLYSDLTNLVVLSVKKSDEGDDVYDCLQTGRGRTLHFHLTVAPGSSPSEETEFIYQPLLDEQRDKELLDILPDYLTEEICFPSAQAVKFYCKVLDSMNKKVVLEEEDESEDGGE</sequence>
<dbReference type="Gene3D" id="3.90.1150.80">
    <property type="match status" value="1"/>
</dbReference>
<dbReference type="GO" id="GO:0034506">
    <property type="term" value="C:chromosome, centromeric core domain"/>
    <property type="evidence" value="ECO:0007669"/>
    <property type="project" value="TreeGrafter"/>
</dbReference>
<dbReference type="PANTHER" id="PTHR28006:SF1">
    <property type="entry name" value="MONOPOLIN COMPLEX SUBUNIT CSM1"/>
    <property type="match status" value="1"/>
</dbReference>
<dbReference type="InterPro" id="IPR040349">
    <property type="entry name" value="Csm1/Pcs1"/>
</dbReference>
<feature type="compositionally biased region" description="Basic and acidic residues" evidence="2">
    <location>
        <begin position="160"/>
        <end position="171"/>
    </location>
</feature>
<dbReference type="InterPro" id="IPR020981">
    <property type="entry name" value="Csm1/Pcs1_C"/>
</dbReference>
<dbReference type="CDD" id="cd23787">
    <property type="entry name" value="RWD_CSM1"/>
    <property type="match status" value="1"/>
</dbReference>
<dbReference type="GO" id="GO:0072686">
    <property type="term" value="C:mitotic spindle"/>
    <property type="evidence" value="ECO:0007669"/>
    <property type="project" value="TreeGrafter"/>
</dbReference>
<evidence type="ECO:0000259" key="3">
    <source>
        <dbReference type="Pfam" id="PF12539"/>
    </source>
</evidence>
<dbReference type="Proteomes" id="UP000624244">
    <property type="component" value="Unassembled WGS sequence"/>
</dbReference>
<evidence type="ECO:0000313" key="5">
    <source>
        <dbReference type="Proteomes" id="UP000624244"/>
    </source>
</evidence>
<reference evidence="4" key="1">
    <citation type="submission" date="2019-11" db="EMBL/GenBank/DDBJ databases">
        <title>Bipolaris sorokiniana Genome sequencing.</title>
        <authorList>
            <person name="Wang H."/>
        </authorList>
    </citation>
    <scope>NUCLEOTIDE SEQUENCE</scope>
</reference>
<organism evidence="4 5">
    <name type="scientific">Cochliobolus sativus</name>
    <name type="common">Common root rot and spot blotch fungus</name>
    <name type="synonym">Bipolaris sorokiniana</name>
    <dbReference type="NCBI Taxonomy" id="45130"/>
    <lineage>
        <taxon>Eukaryota</taxon>
        <taxon>Fungi</taxon>
        <taxon>Dikarya</taxon>
        <taxon>Ascomycota</taxon>
        <taxon>Pezizomycotina</taxon>
        <taxon>Dothideomycetes</taxon>
        <taxon>Pleosporomycetidae</taxon>
        <taxon>Pleosporales</taxon>
        <taxon>Pleosporineae</taxon>
        <taxon>Pleosporaceae</taxon>
        <taxon>Bipolaris</taxon>
    </lineage>
</organism>
<feature type="compositionally biased region" description="Basic and acidic residues" evidence="2">
    <location>
        <begin position="137"/>
        <end position="147"/>
    </location>
</feature>
<feature type="region of interest" description="Disordered" evidence="2">
    <location>
        <begin position="18"/>
        <end position="267"/>
    </location>
</feature>
<dbReference type="GO" id="GO:0045144">
    <property type="term" value="P:meiotic sister chromatid segregation"/>
    <property type="evidence" value="ECO:0007669"/>
    <property type="project" value="TreeGrafter"/>
</dbReference>
<feature type="coiled-coil region" evidence="1">
    <location>
        <begin position="331"/>
        <end position="372"/>
    </location>
</feature>
<dbReference type="EMBL" id="WNKQ01000019">
    <property type="protein sequence ID" value="KAF5845538.1"/>
    <property type="molecule type" value="Genomic_DNA"/>
</dbReference>
<dbReference type="InterPro" id="IPR038608">
    <property type="entry name" value="Csm1/Pcs1_C_sf"/>
</dbReference>
<evidence type="ECO:0000313" key="4">
    <source>
        <dbReference type="EMBL" id="KAF5845538.1"/>
    </source>
</evidence>
<feature type="compositionally biased region" description="Acidic residues" evidence="2">
    <location>
        <begin position="102"/>
        <end position="122"/>
    </location>
</feature>
<gene>
    <name evidence="4" type="ORF">GGP41_003077</name>
</gene>
<name>A0A8H6DRV5_COCSA</name>
<dbReference type="FunFam" id="3.90.1150.80:FF:000001">
    <property type="entry name" value="Chromosome segregation protein (Pcs1)"/>
    <property type="match status" value="1"/>
</dbReference>
<feature type="compositionally biased region" description="Polar residues" evidence="2">
    <location>
        <begin position="50"/>
        <end position="61"/>
    </location>
</feature>
<evidence type="ECO:0000256" key="1">
    <source>
        <dbReference type="SAM" id="Coils"/>
    </source>
</evidence>
<feature type="compositionally biased region" description="Acidic residues" evidence="2">
    <location>
        <begin position="200"/>
        <end position="219"/>
    </location>
</feature>
<accession>A0A8H6DRV5</accession>
<dbReference type="GO" id="GO:0051315">
    <property type="term" value="P:attachment of mitotic spindle microtubules to kinetochore"/>
    <property type="evidence" value="ECO:0007669"/>
    <property type="project" value="TreeGrafter"/>
</dbReference>
<comment type="caution">
    <text evidence="4">The sequence shown here is derived from an EMBL/GenBank/DDBJ whole genome shotgun (WGS) entry which is preliminary data.</text>
</comment>
<dbReference type="GO" id="GO:0005730">
    <property type="term" value="C:nucleolus"/>
    <property type="evidence" value="ECO:0007669"/>
    <property type="project" value="TreeGrafter"/>
</dbReference>
<evidence type="ECO:0000256" key="2">
    <source>
        <dbReference type="SAM" id="MobiDB-lite"/>
    </source>
</evidence>
<proteinExistence type="predicted"/>
<feature type="domain" description="Monopolin complex subunit Csm1/Pcs1 C-terminal" evidence="3">
    <location>
        <begin position="419"/>
        <end position="503"/>
    </location>
</feature>
<feature type="compositionally biased region" description="Basic and acidic residues" evidence="2">
    <location>
        <begin position="256"/>
        <end position="267"/>
    </location>
</feature>
<keyword evidence="1" id="KW-0175">Coiled coil</keyword>
<dbReference type="GO" id="GO:1990644">
    <property type="term" value="F:microtubule site clamp"/>
    <property type="evidence" value="ECO:0007669"/>
    <property type="project" value="TreeGrafter"/>
</dbReference>